<name>A0A6J4IG91_9SPHI</name>
<organism evidence="2">
    <name type="scientific">uncultured Cytophagales bacterium</name>
    <dbReference type="NCBI Taxonomy" id="158755"/>
    <lineage>
        <taxon>Bacteria</taxon>
        <taxon>Pseudomonadati</taxon>
        <taxon>Bacteroidota</taxon>
        <taxon>Sphingobacteriia</taxon>
        <taxon>Sphingobacteriales</taxon>
        <taxon>environmental samples</taxon>
    </lineage>
</organism>
<proteinExistence type="predicted"/>
<evidence type="ECO:0000256" key="1">
    <source>
        <dbReference type="SAM" id="MobiDB-lite"/>
    </source>
</evidence>
<feature type="non-terminal residue" evidence="2">
    <location>
        <position position="183"/>
    </location>
</feature>
<gene>
    <name evidence="2" type="ORF">AVDCRST_MAG56-1936</name>
</gene>
<protein>
    <submittedName>
        <fullName evidence="2">Apolipoprotein N-acyltransferase / Copper homeostasis protein CutE</fullName>
        <ecNumber evidence="2">2.3.1.-</ecNumber>
    </submittedName>
</protein>
<feature type="non-terminal residue" evidence="2">
    <location>
        <position position="1"/>
    </location>
</feature>
<dbReference type="AlphaFoldDB" id="A0A6J4IG91"/>
<sequence>ADRAGRQGAQPVPEEHPGARGGTGRTRRRHHSGHTHAVRHPFAGHLLRRRLPGPAPPDRPAGHRHPAAAFRRLESHCPVPFVHGRVPGGGKRLFGGAAGEPRRVAGGRRVRQRAGFGQFLRRRRQNAGGVRPDPPRAHGVQRDRRCLCLRLHPGAYGLYHVRAAVPGEVGREGSEGVRNLGSL</sequence>
<keyword evidence="2" id="KW-0012">Acyltransferase</keyword>
<reference evidence="2" key="1">
    <citation type="submission" date="2020-02" db="EMBL/GenBank/DDBJ databases">
        <authorList>
            <person name="Meier V. D."/>
        </authorList>
    </citation>
    <scope>NUCLEOTIDE SEQUENCE</scope>
    <source>
        <strain evidence="2">AVDCRST_MAG56</strain>
    </source>
</reference>
<keyword evidence="2" id="KW-0808">Transferase</keyword>
<feature type="compositionally biased region" description="Basic residues" evidence="1">
    <location>
        <begin position="25"/>
        <end position="39"/>
    </location>
</feature>
<dbReference type="EMBL" id="CADCTQ010000177">
    <property type="protein sequence ID" value="CAA9250958.1"/>
    <property type="molecule type" value="Genomic_DNA"/>
</dbReference>
<accession>A0A6J4IG91</accession>
<keyword evidence="2" id="KW-0449">Lipoprotein</keyword>
<dbReference type="GO" id="GO:0016746">
    <property type="term" value="F:acyltransferase activity"/>
    <property type="evidence" value="ECO:0007669"/>
    <property type="project" value="UniProtKB-KW"/>
</dbReference>
<dbReference type="EC" id="2.3.1.-" evidence="2"/>
<feature type="region of interest" description="Disordered" evidence="1">
    <location>
        <begin position="1"/>
        <end position="64"/>
    </location>
</feature>
<evidence type="ECO:0000313" key="2">
    <source>
        <dbReference type="EMBL" id="CAA9250958.1"/>
    </source>
</evidence>